<dbReference type="InterPro" id="IPR010296">
    <property type="entry name" value="DUF899_thioredox"/>
</dbReference>
<keyword evidence="2" id="KW-1185">Reference proteome</keyword>
<dbReference type="EMBL" id="JAPVEB010000001">
    <property type="protein sequence ID" value="KAJ5284553.1"/>
    <property type="molecule type" value="Genomic_DNA"/>
</dbReference>
<evidence type="ECO:0008006" key="3">
    <source>
        <dbReference type="Google" id="ProtNLM"/>
    </source>
</evidence>
<name>A0ABQ8X099_PENCH</name>
<proteinExistence type="predicted"/>
<dbReference type="Proteomes" id="UP001220256">
    <property type="component" value="Unassembled WGS sequence"/>
</dbReference>
<evidence type="ECO:0000313" key="2">
    <source>
        <dbReference type="Proteomes" id="UP001220256"/>
    </source>
</evidence>
<accession>A0ABQ8X099</accession>
<protein>
    <recommendedName>
        <fullName evidence="3">DUF899-domain-containing protein</fullName>
    </recommendedName>
</protein>
<reference evidence="1 2" key="1">
    <citation type="journal article" date="2023" name="IMA Fungus">
        <title>Comparative genomic study of the Penicillium genus elucidates a diverse pangenome and 15 lateral gene transfer events.</title>
        <authorList>
            <person name="Petersen C."/>
            <person name="Sorensen T."/>
            <person name="Nielsen M.R."/>
            <person name="Sondergaard T.E."/>
            <person name="Sorensen J.L."/>
            <person name="Fitzpatrick D.A."/>
            <person name="Frisvad J.C."/>
            <person name="Nielsen K.L."/>
        </authorList>
    </citation>
    <scope>NUCLEOTIDE SEQUENCE [LARGE SCALE GENOMIC DNA]</scope>
    <source>
        <strain evidence="1 2">IBT 3361</strain>
    </source>
</reference>
<sequence>MTKMMDSNEKEKKIVSAEEYQQARTDLLHQEKEATQLLQSLAASRRELPMVKVSNPDQFKFDTPDGEKSLTDLFDNRKQLIIYHFMLGPGEHRGCVGCSFCMDHIPDLGHLRSRDTSFVAVATAPVAEITAFKGQMGWKFPFYSSAKTHQTWQEAEDRGEIITWKPGNGYFGLSVFKRHGDCVFHTYDTTSRGMESILSTYHLLDMTPMGRQEVGNGVVGEYTPGAFLLVSDMQLRQLGRADTTEEGAELMRKQSVARSPEFHDVSCPIDGCDETKQLQDIYIQKLADERTPRRSGLSHCESALEV</sequence>
<gene>
    <name evidence="1" type="ORF">N7505_002533</name>
</gene>
<comment type="caution">
    <text evidence="1">The sequence shown here is derived from an EMBL/GenBank/DDBJ whole genome shotgun (WGS) entry which is preliminary data.</text>
</comment>
<dbReference type="SUPFAM" id="SSF52833">
    <property type="entry name" value="Thioredoxin-like"/>
    <property type="match status" value="1"/>
</dbReference>
<dbReference type="Pfam" id="PF05988">
    <property type="entry name" value="DUF899"/>
    <property type="match status" value="1"/>
</dbReference>
<evidence type="ECO:0000313" key="1">
    <source>
        <dbReference type="EMBL" id="KAJ5284553.1"/>
    </source>
</evidence>
<dbReference type="InterPro" id="IPR036249">
    <property type="entry name" value="Thioredoxin-like_sf"/>
</dbReference>
<organism evidence="1 2">
    <name type="scientific">Penicillium chrysogenum</name>
    <name type="common">Penicillium notatum</name>
    <dbReference type="NCBI Taxonomy" id="5076"/>
    <lineage>
        <taxon>Eukaryota</taxon>
        <taxon>Fungi</taxon>
        <taxon>Dikarya</taxon>
        <taxon>Ascomycota</taxon>
        <taxon>Pezizomycotina</taxon>
        <taxon>Eurotiomycetes</taxon>
        <taxon>Eurotiomycetidae</taxon>
        <taxon>Eurotiales</taxon>
        <taxon>Aspergillaceae</taxon>
        <taxon>Penicillium</taxon>
        <taxon>Penicillium chrysogenum species complex</taxon>
    </lineage>
</organism>